<proteinExistence type="predicted"/>
<dbReference type="AlphaFoldDB" id="A0A2N7VB66"/>
<dbReference type="Proteomes" id="UP000235616">
    <property type="component" value="Unassembled WGS sequence"/>
</dbReference>
<evidence type="ECO:0000313" key="2">
    <source>
        <dbReference type="EMBL" id="PMS14385.1"/>
    </source>
</evidence>
<sequence length="99" mass="11167">MFWKAFPLVALLAMPVAAQASLRDNAAYDDCMLQTLRESRNGDVTNLIRQSCDAIYRNGAMLLPRDRRYHECILQSLPGVRDEAAVEQIVSICRRRGGL</sequence>
<dbReference type="InterPro" id="IPR048087">
    <property type="entry name" value="VF_A0006-like"/>
</dbReference>
<feature type="chain" id="PRO_5014673006" evidence="1">
    <location>
        <begin position="21"/>
        <end position="99"/>
    </location>
</feature>
<evidence type="ECO:0000256" key="1">
    <source>
        <dbReference type="SAM" id="SignalP"/>
    </source>
</evidence>
<protein>
    <submittedName>
        <fullName evidence="2">Uncharacterized protein</fullName>
    </submittedName>
</protein>
<organism evidence="2 3">
    <name type="scientific">Trinickia dabaoshanensis</name>
    <dbReference type="NCBI Taxonomy" id="564714"/>
    <lineage>
        <taxon>Bacteria</taxon>
        <taxon>Pseudomonadati</taxon>
        <taxon>Pseudomonadota</taxon>
        <taxon>Betaproteobacteria</taxon>
        <taxon>Burkholderiales</taxon>
        <taxon>Burkholderiaceae</taxon>
        <taxon>Trinickia</taxon>
    </lineage>
</organism>
<dbReference type="EMBL" id="PNYA01000048">
    <property type="protein sequence ID" value="PMS14385.1"/>
    <property type="molecule type" value="Genomic_DNA"/>
</dbReference>
<dbReference type="RefSeq" id="WP_102649430.1">
    <property type="nucleotide sequence ID" value="NZ_PNYA01000048.1"/>
</dbReference>
<name>A0A2N7VB66_9BURK</name>
<keyword evidence="1" id="KW-0732">Signal</keyword>
<dbReference type="OrthoDB" id="9020034at2"/>
<dbReference type="NCBIfam" id="NF041602">
    <property type="entry name" value="VF_A0006_fam"/>
    <property type="match status" value="1"/>
</dbReference>
<keyword evidence="3" id="KW-1185">Reference proteome</keyword>
<gene>
    <name evidence="2" type="ORF">C0Z18_31765</name>
</gene>
<reference evidence="2 3" key="1">
    <citation type="submission" date="2018-01" db="EMBL/GenBank/DDBJ databases">
        <title>Whole genome analyses suggest that Burkholderia sensu lato contains two further novel genera in the rhizoxinica-symbiotica group Mycetohabitans gen. nov., and Trinickia gen. nov.: implications for the evolution of diazotrophy and nodulation in the Burkholderiaceae.</title>
        <authorList>
            <person name="Estrada-de los Santos P."/>
            <person name="Palmer M."/>
            <person name="Chavez-Ramirez B."/>
            <person name="Beukes C."/>
            <person name="Steenkamp E.T."/>
            <person name="Hirsch A.M."/>
            <person name="Manyaka P."/>
            <person name="Maluk M."/>
            <person name="Lafos M."/>
            <person name="Crook M."/>
            <person name="Gross E."/>
            <person name="Simon M.F."/>
            <person name="Bueno dos Reis Junior F."/>
            <person name="Poole P.S."/>
            <person name="Venter S.N."/>
            <person name="James E.K."/>
        </authorList>
    </citation>
    <scope>NUCLEOTIDE SEQUENCE [LARGE SCALE GENOMIC DNA]</scope>
    <source>
        <strain evidence="2 3">GIMN1.004</strain>
    </source>
</reference>
<comment type="caution">
    <text evidence="2">The sequence shown here is derived from an EMBL/GenBank/DDBJ whole genome shotgun (WGS) entry which is preliminary data.</text>
</comment>
<feature type="signal peptide" evidence="1">
    <location>
        <begin position="1"/>
        <end position="20"/>
    </location>
</feature>
<evidence type="ECO:0000313" key="3">
    <source>
        <dbReference type="Proteomes" id="UP000235616"/>
    </source>
</evidence>
<accession>A0A2N7VB66</accession>